<evidence type="ECO:0000313" key="3">
    <source>
        <dbReference type="Proteomes" id="UP001152795"/>
    </source>
</evidence>
<dbReference type="Proteomes" id="UP001152795">
    <property type="component" value="Unassembled WGS sequence"/>
</dbReference>
<comment type="caution">
    <text evidence="2">The sequence shown here is derived from an EMBL/GenBank/DDBJ whole genome shotgun (WGS) entry which is preliminary data.</text>
</comment>
<accession>A0A6S7KQ73</accession>
<dbReference type="InterPro" id="IPR058913">
    <property type="entry name" value="Integrase_dom_put"/>
</dbReference>
<evidence type="ECO:0000259" key="1">
    <source>
        <dbReference type="Pfam" id="PF24764"/>
    </source>
</evidence>
<dbReference type="EMBL" id="CACRXK020016742">
    <property type="protein sequence ID" value="CAB4030263.1"/>
    <property type="molecule type" value="Genomic_DNA"/>
</dbReference>
<reference evidence="2" key="1">
    <citation type="submission" date="2020-04" db="EMBL/GenBank/DDBJ databases">
        <authorList>
            <person name="Alioto T."/>
            <person name="Alioto T."/>
            <person name="Gomez Garrido J."/>
        </authorList>
    </citation>
    <scope>NUCLEOTIDE SEQUENCE</scope>
    <source>
        <strain evidence="2">A484AB</strain>
    </source>
</reference>
<dbReference type="Pfam" id="PF24764">
    <property type="entry name" value="rva_4"/>
    <property type="match status" value="1"/>
</dbReference>
<protein>
    <recommendedName>
        <fullName evidence="1">Integrase core domain-containing protein</fullName>
    </recommendedName>
</protein>
<organism evidence="2 3">
    <name type="scientific">Paramuricea clavata</name>
    <name type="common">Red gorgonian</name>
    <name type="synonym">Violescent sea-whip</name>
    <dbReference type="NCBI Taxonomy" id="317549"/>
    <lineage>
        <taxon>Eukaryota</taxon>
        <taxon>Metazoa</taxon>
        <taxon>Cnidaria</taxon>
        <taxon>Anthozoa</taxon>
        <taxon>Octocorallia</taxon>
        <taxon>Malacalcyonacea</taxon>
        <taxon>Plexauridae</taxon>
        <taxon>Paramuricea</taxon>
    </lineage>
</organism>
<gene>
    <name evidence="2" type="ORF">PACLA_8A038418</name>
</gene>
<evidence type="ECO:0000313" key="2">
    <source>
        <dbReference type="EMBL" id="CAB4030263.1"/>
    </source>
</evidence>
<dbReference type="OrthoDB" id="2686689at2759"/>
<name>A0A6S7KQ73_PARCT</name>
<keyword evidence="3" id="KW-1185">Reference proteome</keyword>
<dbReference type="PANTHER" id="PTHR46791">
    <property type="entry name" value="EXPRESSED PROTEIN"/>
    <property type="match status" value="1"/>
</dbReference>
<sequence length="426" mass="48778">MQPLTFKKHALCVFSPYHFTLATQSRSGDDCGVDYRKYYIYMLNDVAQKLRSGQDWRSNKSEVDYIYYKLDRLEHMLSLTAQLVNIDDRIYCNISAAKCLVGHLLQDENEESVINFNMETTLTGNRGRPRYIISKEQLQYFMEYGFKGHEMAIMLGVSEATVRRRLQDFGLSSSTNFSSLTDEQLDTIVSGIKKDLVQSGYRMIQGAVEKFGLPSRVRTDKGVENVDIARYMLSHPARGEGRGSHITGKSVHNHRIERLWRDVFYACLFKYYWLFKHMEDTGILDVNNDLHIFCLHFVFIPRIRQHLSHFASGWNHHGLSSEGRKTPLQMWIRGMFEGNGHRASREFWESEDWTAFGIDWNGPTPSPQWGSLGDSSAIIVPELVLSFSEATANANLQSTANPVGETNNHGIDLFVQAISIVQQLHA</sequence>
<proteinExistence type="predicted"/>
<feature type="domain" description="Integrase core" evidence="1">
    <location>
        <begin position="203"/>
        <end position="340"/>
    </location>
</feature>
<dbReference type="AlphaFoldDB" id="A0A6S7KQ73"/>
<dbReference type="PANTHER" id="PTHR46791:SF4">
    <property type="match status" value="1"/>
</dbReference>